<organism evidence="1 2">
    <name type="scientific">Dyella jiangningensis</name>
    <dbReference type="NCBI Taxonomy" id="1379159"/>
    <lineage>
        <taxon>Bacteria</taxon>
        <taxon>Pseudomonadati</taxon>
        <taxon>Pseudomonadota</taxon>
        <taxon>Gammaproteobacteria</taxon>
        <taxon>Lysobacterales</taxon>
        <taxon>Rhodanobacteraceae</taxon>
        <taxon>Dyella</taxon>
    </lineage>
</organism>
<proteinExistence type="predicted"/>
<keyword evidence="2" id="KW-1185">Reference proteome</keyword>
<comment type="caution">
    <text evidence="1">The sequence shown here is derived from an EMBL/GenBank/DDBJ whole genome shotgun (WGS) entry which is preliminary data.</text>
</comment>
<dbReference type="Proteomes" id="UP000248926">
    <property type="component" value="Unassembled WGS sequence"/>
</dbReference>
<evidence type="ECO:0000313" key="2">
    <source>
        <dbReference type="Proteomes" id="UP000248926"/>
    </source>
</evidence>
<accession>A0A328P7B8</accession>
<evidence type="ECO:0000313" key="1">
    <source>
        <dbReference type="EMBL" id="RAO78188.1"/>
    </source>
</evidence>
<name>A0A328P7B8_9GAMM</name>
<gene>
    <name evidence="1" type="ORF">CA260_10305</name>
</gene>
<protein>
    <submittedName>
        <fullName evidence="1">Uncharacterized protein</fullName>
    </submittedName>
</protein>
<dbReference type="EMBL" id="NFZS01000001">
    <property type="protein sequence ID" value="RAO78188.1"/>
    <property type="molecule type" value="Genomic_DNA"/>
</dbReference>
<sequence length="116" mass="12586">MVEGSPALGMIARQTWLVRCAEAGQVTDDSNTTVPGLDSIPNQPDASINKEITVTDKLDFSGFGGGGQCPKLPNVDLGMFGHYDLQSDWWCDFLNKLSFVMVLLGVWRALVILGVK</sequence>
<dbReference type="AlphaFoldDB" id="A0A328P7B8"/>
<reference evidence="1 2" key="1">
    <citation type="journal article" date="2018" name="Genet. Mol. Biol.">
        <title>The genome sequence of Dyella jiangningensis FCAV SCS01 from a lignocellulose-decomposing microbial consortium metagenome reveals potential for biotechnological applications.</title>
        <authorList>
            <person name="Desiderato J.G."/>
            <person name="Alvarenga D.O."/>
            <person name="Constancio M.T.L."/>
            <person name="Alves L.M.C."/>
            <person name="Varani A.M."/>
        </authorList>
    </citation>
    <scope>NUCLEOTIDE SEQUENCE [LARGE SCALE GENOMIC DNA]</scope>
    <source>
        <strain evidence="1 2">FCAV SCS01</strain>
    </source>
</reference>